<keyword evidence="10" id="KW-1185">Reference proteome</keyword>
<dbReference type="InterPro" id="IPR000504">
    <property type="entry name" value="RRM_dom"/>
</dbReference>
<dbReference type="InterPro" id="IPR003107">
    <property type="entry name" value="HAT"/>
</dbReference>
<comment type="subcellular location">
    <subcellularLocation>
        <location evidence="1">Nucleus</location>
    </subcellularLocation>
</comment>
<evidence type="ECO:0000256" key="2">
    <source>
        <dbReference type="ARBA" id="ARBA00022664"/>
    </source>
</evidence>
<dbReference type="GeneTree" id="ENSGT00900000141107"/>
<accession>F6ZTJ9</accession>
<dbReference type="PANTHER" id="PTHR17204:SF25">
    <property type="entry name" value="RRM DOMAIN-CONTAINING PROTEIN"/>
    <property type="match status" value="1"/>
</dbReference>
<dbReference type="InterPro" id="IPR059164">
    <property type="entry name" value="HAT_PRP39_C"/>
</dbReference>
<feature type="compositionally biased region" description="Basic and acidic residues" evidence="7">
    <location>
        <begin position="862"/>
        <end position="875"/>
    </location>
</feature>
<reference evidence="9" key="3">
    <citation type="submission" date="2025-09" db="UniProtKB">
        <authorList>
            <consortium name="Ensembl"/>
        </authorList>
    </citation>
    <scope>IDENTIFICATION</scope>
</reference>
<dbReference type="CDD" id="cd12391">
    <property type="entry name" value="RRM1_SART3"/>
    <property type="match status" value="1"/>
</dbReference>
<evidence type="ECO:0000313" key="10">
    <source>
        <dbReference type="Proteomes" id="UP000008144"/>
    </source>
</evidence>
<feature type="domain" description="RRM" evidence="8">
    <location>
        <begin position="740"/>
        <end position="817"/>
    </location>
</feature>
<dbReference type="Proteomes" id="UP000008144">
    <property type="component" value="Unassembled WGS sequence"/>
</dbReference>
<proteinExistence type="predicted"/>
<evidence type="ECO:0000256" key="7">
    <source>
        <dbReference type="SAM" id="MobiDB-lite"/>
    </source>
</evidence>
<feature type="compositionally biased region" description="Polar residues" evidence="7">
    <location>
        <begin position="847"/>
        <end position="861"/>
    </location>
</feature>
<evidence type="ECO:0000256" key="6">
    <source>
        <dbReference type="PROSITE-ProRule" id="PRU00176"/>
    </source>
</evidence>
<reference evidence="9" key="2">
    <citation type="submission" date="2025-08" db="UniProtKB">
        <authorList>
            <consortium name="Ensembl"/>
        </authorList>
    </citation>
    <scope>IDENTIFICATION</scope>
</reference>
<dbReference type="InParanoid" id="F6ZTJ9"/>
<dbReference type="GO" id="GO:0008380">
    <property type="term" value="P:RNA splicing"/>
    <property type="evidence" value="ECO:0007669"/>
    <property type="project" value="UniProtKB-KW"/>
</dbReference>
<dbReference type="InterPro" id="IPR034217">
    <property type="entry name" value="SART3_RRM1"/>
</dbReference>
<evidence type="ECO:0000259" key="8">
    <source>
        <dbReference type="PROSITE" id="PS50102"/>
    </source>
</evidence>
<evidence type="ECO:0000256" key="1">
    <source>
        <dbReference type="ARBA" id="ARBA00004123"/>
    </source>
</evidence>
<feature type="region of interest" description="Disordered" evidence="7">
    <location>
        <begin position="550"/>
        <end position="643"/>
    </location>
</feature>
<dbReference type="Pfam" id="PF00076">
    <property type="entry name" value="RRM_1"/>
    <property type="match status" value="2"/>
</dbReference>
<feature type="compositionally biased region" description="Polar residues" evidence="7">
    <location>
        <begin position="577"/>
        <end position="586"/>
    </location>
</feature>
<dbReference type="GO" id="GO:0003723">
    <property type="term" value="F:RNA binding"/>
    <property type="evidence" value="ECO:0000318"/>
    <property type="project" value="GO_Central"/>
</dbReference>
<feature type="region of interest" description="Disordered" evidence="7">
    <location>
        <begin position="814"/>
        <end position="896"/>
    </location>
</feature>
<dbReference type="FunCoup" id="F6ZTJ9">
    <property type="interactions" value="780"/>
</dbReference>
<dbReference type="SMART" id="SM00360">
    <property type="entry name" value="RRM"/>
    <property type="match status" value="2"/>
</dbReference>
<dbReference type="Gene3D" id="3.30.70.330">
    <property type="match status" value="2"/>
</dbReference>
<feature type="domain" description="RRM" evidence="8">
    <location>
        <begin position="645"/>
        <end position="723"/>
    </location>
</feature>
<dbReference type="SUPFAM" id="SSF48452">
    <property type="entry name" value="TPR-like"/>
    <property type="match status" value="1"/>
</dbReference>
<sequence length="896" mass="102401">MKDDPDSDEEEEVNLAEIKLLNEKISNSPYNYQAHVDRIALLRKCGEFENLSSARHKMKDLFPLTKQLWLEWLEDEQKFAESEDDHQKLESLFELAVQDYLSCEIWLEYIQYSIRYIGTSDGVKKLRNLAERALSSVGLHVLKGSSVWEAYREIESAVLATIQPQPGSITTPEQNDQIIQQTAKVGLLFTRQLAVPLLNMESTMVEYEEWWKDNGDGEIPESVLHSYDKALEQMEELKIMELALESAESPKTEEYNAYIDHEMKSNNPARIQCIYERAITDNCLNAQLWMDYLKYLTNTLKSGPIVLSAYKRSVRNCPWVAKLWVGLVLTLERNSEPQNKVEEGLNEALAVGFSSASEYLELWRCWCDYIRRTHEEFTENPQEGMTVVRTEFKRATSHLLNEVLPGFSENADHDYTMWIYWANIEARGSQGIDEARKIMEEVMKHPDARLNWKIWEQYYHLERLHGDLTHARNVLRHAVQSSAADDGSAESACEFLIRFERENGSLSDLDESIKKVEGRMSKVIKRREKVGVWIVLLVFMLVAFAEERQKKQGGKKFDKNKKPRHSPNKKENRQATKRNISNTEPQENIKRKRTHSPNKEGFKEPAAKSPEKTIAPPPGYKPDKQQGQENATITSDERTAEGDKHTVFISNMSYSVQSPEEKLKIMFGCCGDVKSVRVVRDHKGKMRGFGFVTFHQIEDVEKALNLDRQPLEGRPLYVSRNTEKSNRQKVFKYETKIEKHKLFVSGLNFATTEETLQKVFSEHGVVKSARIVVTKGGKSKGIAFIEYENESDAAQAVMKMDETEMDGFTIKVAISNPPPRGRSSTMGKSLGQVERGTTVGSRGKGKSQVTLIPRSLQSSKVTKPDTIGKQEKDANDNTIHSKGLSNRDFAGLYSNP</sequence>
<dbReference type="SUPFAM" id="SSF54928">
    <property type="entry name" value="RNA-binding domain, RBD"/>
    <property type="match status" value="2"/>
</dbReference>
<keyword evidence="6" id="KW-0694">RNA-binding</keyword>
<evidence type="ECO:0000256" key="4">
    <source>
        <dbReference type="ARBA" id="ARBA00023187"/>
    </source>
</evidence>
<protein>
    <recommendedName>
        <fullName evidence="8">RRM domain-containing protein</fullName>
    </recommendedName>
</protein>
<dbReference type="GO" id="GO:0005634">
    <property type="term" value="C:nucleus"/>
    <property type="evidence" value="ECO:0007669"/>
    <property type="project" value="UniProtKB-SubCell"/>
</dbReference>
<keyword evidence="4" id="KW-0508">mRNA splicing</keyword>
<reference evidence="10" key="1">
    <citation type="journal article" date="2002" name="Science">
        <title>The draft genome of Ciona intestinalis: insights into chordate and vertebrate origins.</title>
        <authorList>
            <person name="Dehal P."/>
            <person name="Satou Y."/>
            <person name="Campbell R.K."/>
            <person name="Chapman J."/>
            <person name="Degnan B."/>
            <person name="De Tomaso A."/>
            <person name="Davidson B."/>
            <person name="Di Gregorio A."/>
            <person name="Gelpke M."/>
            <person name="Goodstein D.M."/>
            <person name="Harafuji N."/>
            <person name="Hastings K.E."/>
            <person name="Ho I."/>
            <person name="Hotta K."/>
            <person name="Huang W."/>
            <person name="Kawashima T."/>
            <person name="Lemaire P."/>
            <person name="Martinez D."/>
            <person name="Meinertzhagen I.A."/>
            <person name="Necula S."/>
            <person name="Nonaka M."/>
            <person name="Putnam N."/>
            <person name="Rash S."/>
            <person name="Saiga H."/>
            <person name="Satake M."/>
            <person name="Terry A."/>
            <person name="Yamada L."/>
            <person name="Wang H.G."/>
            <person name="Awazu S."/>
            <person name="Azumi K."/>
            <person name="Boore J."/>
            <person name="Branno M."/>
            <person name="Chin-Bow S."/>
            <person name="DeSantis R."/>
            <person name="Doyle S."/>
            <person name="Francino P."/>
            <person name="Keys D.N."/>
            <person name="Haga S."/>
            <person name="Hayashi H."/>
            <person name="Hino K."/>
            <person name="Imai K.S."/>
            <person name="Inaba K."/>
            <person name="Kano S."/>
            <person name="Kobayashi K."/>
            <person name="Kobayashi M."/>
            <person name="Lee B.I."/>
            <person name="Makabe K.W."/>
            <person name="Manohar C."/>
            <person name="Matassi G."/>
            <person name="Medina M."/>
            <person name="Mochizuki Y."/>
            <person name="Mount S."/>
            <person name="Morishita T."/>
            <person name="Miura S."/>
            <person name="Nakayama A."/>
            <person name="Nishizaka S."/>
            <person name="Nomoto H."/>
            <person name="Ohta F."/>
            <person name="Oishi K."/>
            <person name="Rigoutsos I."/>
            <person name="Sano M."/>
            <person name="Sasaki A."/>
            <person name="Sasakura Y."/>
            <person name="Shoguchi E."/>
            <person name="Shin-i T."/>
            <person name="Spagnuolo A."/>
            <person name="Stainier D."/>
            <person name="Suzuki M.M."/>
            <person name="Tassy O."/>
            <person name="Takatori N."/>
            <person name="Tokuoka M."/>
            <person name="Yagi K."/>
            <person name="Yoshizaki F."/>
            <person name="Wada S."/>
            <person name="Zhang C."/>
            <person name="Hyatt P.D."/>
            <person name="Larimer F."/>
            <person name="Detter C."/>
            <person name="Doggett N."/>
            <person name="Glavina T."/>
            <person name="Hawkins T."/>
            <person name="Richardson P."/>
            <person name="Lucas S."/>
            <person name="Kohara Y."/>
            <person name="Levine M."/>
            <person name="Satoh N."/>
            <person name="Rokhsar D.S."/>
        </authorList>
    </citation>
    <scope>NUCLEOTIDE SEQUENCE [LARGE SCALE GENOMIC DNA]</scope>
</reference>
<dbReference type="GO" id="GO:0006397">
    <property type="term" value="P:mRNA processing"/>
    <property type="evidence" value="ECO:0007669"/>
    <property type="project" value="UniProtKB-KW"/>
</dbReference>
<evidence type="ECO:0000256" key="5">
    <source>
        <dbReference type="ARBA" id="ARBA00023242"/>
    </source>
</evidence>
<dbReference type="Pfam" id="PF05843">
    <property type="entry name" value="Suf"/>
    <property type="match status" value="1"/>
</dbReference>
<dbReference type="InterPro" id="IPR008847">
    <property type="entry name" value="Suf"/>
</dbReference>
<evidence type="ECO:0000313" key="9">
    <source>
        <dbReference type="Ensembl" id="ENSCINP00000019832.3"/>
    </source>
</evidence>
<dbReference type="PANTHER" id="PTHR17204">
    <property type="entry name" value="PRE-MRNA PROCESSING PROTEIN PRP39-RELATED"/>
    <property type="match status" value="1"/>
</dbReference>
<dbReference type="PROSITE" id="PS50102">
    <property type="entry name" value="RRM"/>
    <property type="match status" value="2"/>
</dbReference>
<dbReference type="FunFam" id="1.25.40.10:FF:000098">
    <property type="entry name" value="Squamous cell carcinoma antigen recognized by T-cells 3"/>
    <property type="match status" value="1"/>
</dbReference>
<dbReference type="InterPro" id="IPR011990">
    <property type="entry name" value="TPR-like_helical_dom_sf"/>
</dbReference>
<name>F6ZTJ9_CIOIN</name>
<keyword evidence="2" id="KW-0507">mRNA processing</keyword>
<dbReference type="OMA" id="LWARYIL"/>
<dbReference type="InterPro" id="IPR035979">
    <property type="entry name" value="RBD_domain_sf"/>
</dbReference>
<organism evidence="9 10">
    <name type="scientific">Ciona intestinalis</name>
    <name type="common">Transparent sea squirt</name>
    <name type="synonym">Ascidia intestinalis</name>
    <dbReference type="NCBI Taxonomy" id="7719"/>
    <lineage>
        <taxon>Eukaryota</taxon>
        <taxon>Metazoa</taxon>
        <taxon>Chordata</taxon>
        <taxon>Tunicata</taxon>
        <taxon>Ascidiacea</taxon>
        <taxon>Phlebobranchia</taxon>
        <taxon>Cionidae</taxon>
        <taxon>Ciona</taxon>
    </lineage>
</organism>
<dbReference type="Ensembl" id="ENSCINT00000019832.3">
    <property type="protein sequence ID" value="ENSCINP00000019832.3"/>
    <property type="gene ID" value="ENSCING00000009762.3"/>
</dbReference>
<feature type="compositionally biased region" description="Basic and acidic residues" evidence="7">
    <location>
        <begin position="597"/>
        <end position="611"/>
    </location>
</feature>
<keyword evidence="5" id="KW-0539">Nucleus</keyword>
<dbReference type="AlphaFoldDB" id="F6ZTJ9"/>
<dbReference type="HOGENOM" id="CLU_007172_0_0_1"/>
<evidence type="ECO:0000256" key="3">
    <source>
        <dbReference type="ARBA" id="ARBA00022737"/>
    </source>
</evidence>
<dbReference type="InterPro" id="IPR012677">
    <property type="entry name" value="Nucleotide-bd_a/b_plait_sf"/>
</dbReference>
<dbReference type="Pfam" id="PF23241">
    <property type="entry name" value="HAT_PRP39_C"/>
    <property type="match status" value="1"/>
</dbReference>
<dbReference type="SMART" id="SM00386">
    <property type="entry name" value="HAT"/>
    <property type="match status" value="6"/>
</dbReference>
<keyword evidence="3" id="KW-0677">Repeat</keyword>
<dbReference type="STRING" id="7719.ENSCINP00000019832"/>
<dbReference type="Gene3D" id="1.25.40.10">
    <property type="entry name" value="Tetratricopeptide repeat domain"/>
    <property type="match status" value="2"/>
</dbReference>
<feature type="compositionally biased region" description="Basic residues" evidence="7">
    <location>
        <begin position="551"/>
        <end position="567"/>
    </location>
</feature>